<dbReference type="AlphaFoldDB" id="A0A016VRD0"/>
<dbReference type="EMBL" id="JARK01001342">
    <property type="protein sequence ID" value="EYC29567.1"/>
    <property type="molecule type" value="Genomic_DNA"/>
</dbReference>
<keyword evidence="3" id="KW-1185">Reference proteome</keyword>
<evidence type="ECO:0000313" key="3">
    <source>
        <dbReference type="Proteomes" id="UP000024635"/>
    </source>
</evidence>
<dbReference type="OrthoDB" id="5875903at2759"/>
<sequence>MGATQSTNRAAKFSGTRKSVRSCNSAPPTAPMVRRQLSQRNTNRNVKEFSKFWSGGGSFRPKGSCTRRSDSVRRSNSVRRTRAQSAEHSRRPSRALTPVPTPYVSPRSPHNSYPQDMLTPRTPSQRSAYAPSSPSRYDNYVDDVLFDSSRTRVYESNPEQLHALQFPHETAIY</sequence>
<accession>A0A016VRD0</accession>
<evidence type="ECO:0000313" key="2">
    <source>
        <dbReference type="EMBL" id="EYC29567.1"/>
    </source>
</evidence>
<protein>
    <submittedName>
        <fullName evidence="2">Uncharacterized protein</fullName>
    </submittedName>
</protein>
<reference evidence="3" key="1">
    <citation type="journal article" date="2015" name="Nat. Genet.">
        <title>The genome and transcriptome of the zoonotic hookworm Ancylostoma ceylanicum identify infection-specific gene families.</title>
        <authorList>
            <person name="Schwarz E.M."/>
            <person name="Hu Y."/>
            <person name="Antoshechkin I."/>
            <person name="Miller M.M."/>
            <person name="Sternberg P.W."/>
            <person name="Aroian R.V."/>
        </authorList>
    </citation>
    <scope>NUCLEOTIDE SEQUENCE</scope>
    <source>
        <strain evidence="3">HY135</strain>
    </source>
</reference>
<organism evidence="2 3">
    <name type="scientific">Ancylostoma ceylanicum</name>
    <dbReference type="NCBI Taxonomy" id="53326"/>
    <lineage>
        <taxon>Eukaryota</taxon>
        <taxon>Metazoa</taxon>
        <taxon>Ecdysozoa</taxon>
        <taxon>Nematoda</taxon>
        <taxon>Chromadorea</taxon>
        <taxon>Rhabditida</taxon>
        <taxon>Rhabditina</taxon>
        <taxon>Rhabditomorpha</taxon>
        <taxon>Strongyloidea</taxon>
        <taxon>Ancylostomatidae</taxon>
        <taxon>Ancylostomatinae</taxon>
        <taxon>Ancylostoma</taxon>
    </lineage>
</organism>
<evidence type="ECO:0000256" key="1">
    <source>
        <dbReference type="SAM" id="MobiDB-lite"/>
    </source>
</evidence>
<name>A0A016VRD0_9BILA</name>
<feature type="region of interest" description="Disordered" evidence="1">
    <location>
        <begin position="1"/>
        <end position="136"/>
    </location>
</feature>
<dbReference type="Proteomes" id="UP000024635">
    <property type="component" value="Unassembled WGS sequence"/>
</dbReference>
<proteinExistence type="predicted"/>
<feature type="compositionally biased region" description="Polar residues" evidence="1">
    <location>
        <begin position="121"/>
        <end position="136"/>
    </location>
</feature>
<gene>
    <name evidence="2" type="primary">Acey_s0006.g3041</name>
    <name evidence="2" type="synonym">Acey-C54E4.1</name>
    <name evidence="2" type="ORF">Y032_0006g3041</name>
</gene>
<comment type="caution">
    <text evidence="2">The sequence shown here is derived from an EMBL/GenBank/DDBJ whole genome shotgun (WGS) entry which is preliminary data.</text>
</comment>